<evidence type="ECO:0000313" key="2">
    <source>
        <dbReference type="EMBL" id="SHF11937.1"/>
    </source>
</evidence>
<proteinExistence type="predicted"/>
<dbReference type="STRING" id="1121256.SAMN02746089_01329"/>
<dbReference type="OrthoDB" id="68032at2"/>
<feature type="domain" description="HD" evidence="1">
    <location>
        <begin position="48"/>
        <end position="158"/>
    </location>
</feature>
<dbReference type="InterPro" id="IPR006674">
    <property type="entry name" value="HD_domain"/>
</dbReference>
<name>A0A1M4Z2A9_9THEO</name>
<accession>A0A1M4Z2A9</accession>
<reference evidence="2 3" key="1">
    <citation type="submission" date="2016-11" db="EMBL/GenBank/DDBJ databases">
        <authorList>
            <person name="Jaros S."/>
            <person name="Januszkiewicz K."/>
            <person name="Wedrychowicz H."/>
        </authorList>
    </citation>
    <scope>NUCLEOTIDE SEQUENCE [LARGE SCALE GENOMIC DNA]</scope>
    <source>
        <strain evidence="2 3">DSM 17918</strain>
    </source>
</reference>
<evidence type="ECO:0000259" key="1">
    <source>
        <dbReference type="Pfam" id="PF01966"/>
    </source>
</evidence>
<evidence type="ECO:0000313" key="3">
    <source>
        <dbReference type="Proteomes" id="UP000184088"/>
    </source>
</evidence>
<dbReference type="SUPFAM" id="SSF109604">
    <property type="entry name" value="HD-domain/PDEase-like"/>
    <property type="match status" value="1"/>
</dbReference>
<keyword evidence="3" id="KW-1185">Reference proteome</keyword>
<gene>
    <name evidence="2" type="ORF">SAMN02746089_01329</name>
</gene>
<dbReference type="AlphaFoldDB" id="A0A1M4Z2A9"/>
<organism evidence="2 3">
    <name type="scientific">Caldanaerobius fijiensis DSM 17918</name>
    <dbReference type="NCBI Taxonomy" id="1121256"/>
    <lineage>
        <taxon>Bacteria</taxon>
        <taxon>Bacillati</taxon>
        <taxon>Bacillota</taxon>
        <taxon>Clostridia</taxon>
        <taxon>Thermoanaerobacterales</taxon>
        <taxon>Thermoanaerobacteraceae</taxon>
        <taxon>Caldanaerobius</taxon>
    </lineage>
</organism>
<protein>
    <submittedName>
        <fullName evidence="2">HD domain-containing protein</fullName>
    </submittedName>
</protein>
<dbReference type="EMBL" id="FQVH01000012">
    <property type="protein sequence ID" value="SHF11937.1"/>
    <property type="molecule type" value="Genomic_DNA"/>
</dbReference>
<dbReference type="Proteomes" id="UP000184088">
    <property type="component" value="Unassembled WGS sequence"/>
</dbReference>
<sequence length="161" mass="18924">MNYLYRGKQFYTYYTAKIYDEDWKFLSKYLNDEQLKIFLQLPLYEQRHSIDVAYSVLHMRPDASRELVIAALMHDIGKGNALTPLKKALAVLLDKFMHKLAVKLSKRWYFLYIYYNHPEIGGKLAKKIGLPGRSIYLIEHHNDRDPADEDVILLQNADGKN</sequence>
<dbReference type="RefSeq" id="WP_159432372.1">
    <property type="nucleotide sequence ID" value="NZ_FQVH01000012.1"/>
</dbReference>
<dbReference type="Gene3D" id="1.10.3210.10">
    <property type="entry name" value="Hypothetical protein af1432"/>
    <property type="match status" value="1"/>
</dbReference>
<dbReference type="Pfam" id="PF01966">
    <property type="entry name" value="HD"/>
    <property type="match status" value="1"/>
</dbReference>